<evidence type="ECO:0000313" key="3">
    <source>
        <dbReference type="EMBL" id="GJN29393.1"/>
    </source>
</evidence>
<accession>A0AAV5F428</accession>
<reference evidence="3" key="2">
    <citation type="submission" date="2021-12" db="EMBL/GenBank/DDBJ databases">
        <title>Resequencing data analysis of finger millet.</title>
        <authorList>
            <person name="Hatakeyama M."/>
            <person name="Aluri S."/>
            <person name="Balachadran M.T."/>
            <person name="Sivarajan S.R."/>
            <person name="Poveda L."/>
            <person name="Shimizu-Inatsugi R."/>
            <person name="Schlapbach R."/>
            <person name="Sreeman S.M."/>
            <person name="Shimizu K.K."/>
        </authorList>
    </citation>
    <scope>NUCLEOTIDE SEQUENCE</scope>
</reference>
<protein>
    <recommendedName>
        <fullName evidence="2">J domain-containing protein</fullName>
    </recommendedName>
</protein>
<organism evidence="3 4">
    <name type="scientific">Eleusine coracana subsp. coracana</name>
    <dbReference type="NCBI Taxonomy" id="191504"/>
    <lineage>
        <taxon>Eukaryota</taxon>
        <taxon>Viridiplantae</taxon>
        <taxon>Streptophyta</taxon>
        <taxon>Embryophyta</taxon>
        <taxon>Tracheophyta</taxon>
        <taxon>Spermatophyta</taxon>
        <taxon>Magnoliopsida</taxon>
        <taxon>Liliopsida</taxon>
        <taxon>Poales</taxon>
        <taxon>Poaceae</taxon>
        <taxon>PACMAD clade</taxon>
        <taxon>Chloridoideae</taxon>
        <taxon>Cynodonteae</taxon>
        <taxon>Eleusininae</taxon>
        <taxon>Eleusine</taxon>
    </lineage>
</organism>
<evidence type="ECO:0000313" key="4">
    <source>
        <dbReference type="Proteomes" id="UP001054889"/>
    </source>
</evidence>
<gene>
    <name evidence="3" type="primary">gb17617</name>
    <name evidence="3" type="ORF">PR202_gb17617</name>
</gene>
<comment type="caution">
    <text evidence="3">The sequence shown here is derived from an EMBL/GenBank/DDBJ whole genome shotgun (WGS) entry which is preliminary data.</text>
</comment>
<dbReference type="AlphaFoldDB" id="A0AAV5F428"/>
<feature type="domain" description="J" evidence="2">
    <location>
        <begin position="17"/>
        <end position="88"/>
    </location>
</feature>
<dbReference type="Gene3D" id="1.10.287.110">
    <property type="entry name" value="DnaJ domain"/>
    <property type="match status" value="1"/>
</dbReference>
<feature type="region of interest" description="Disordered" evidence="1">
    <location>
        <begin position="232"/>
        <end position="268"/>
    </location>
</feature>
<name>A0AAV5F428_ELECO</name>
<proteinExistence type="predicted"/>
<dbReference type="PRINTS" id="PR00625">
    <property type="entry name" value="JDOMAIN"/>
</dbReference>
<feature type="compositionally biased region" description="Low complexity" evidence="1">
    <location>
        <begin position="199"/>
        <end position="210"/>
    </location>
</feature>
<evidence type="ECO:0000256" key="1">
    <source>
        <dbReference type="SAM" id="MobiDB-lite"/>
    </source>
</evidence>
<dbReference type="GO" id="GO:0005783">
    <property type="term" value="C:endoplasmic reticulum"/>
    <property type="evidence" value="ECO:0007669"/>
    <property type="project" value="UniProtKB-ARBA"/>
</dbReference>
<feature type="compositionally biased region" description="Polar residues" evidence="1">
    <location>
        <begin position="251"/>
        <end position="268"/>
    </location>
</feature>
<dbReference type="CDD" id="cd06257">
    <property type="entry name" value="DnaJ"/>
    <property type="match status" value="1"/>
</dbReference>
<dbReference type="InterPro" id="IPR036869">
    <property type="entry name" value="J_dom_sf"/>
</dbReference>
<dbReference type="PANTHER" id="PTHR44743">
    <property type="entry name" value="PUTATIVE, EXPRESSED-RELATED"/>
    <property type="match status" value="1"/>
</dbReference>
<dbReference type="InterPro" id="IPR001623">
    <property type="entry name" value="DnaJ_domain"/>
</dbReference>
<dbReference type="Proteomes" id="UP001054889">
    <property type="component" value="Unassembled WGS sequence"/>
</dbReference>
<sequence>MAAGRGNNVQDDASGGDLYAVLGLKKECTDADLRVAYRRLAMIWHPDRCSASGGSVRVEEAKERFQEIQGAYSVLSDSNKRFLYDVGVYDTEDDDDDDVRNQLTLLPKPTRSLSGMGDFLGEMADMMSQATPTESFEELQQLFVDMFQDDIMAGICDGGGGPPRRPAQRAQSQAASTPPPARTSQRTPSSCKRGSSAMGSGKPSRPGRPGLSTGLGLSGFCFKVSETRQRREPWVYDITGGEGKSGRKQRLSTSRDVSGGFSRQSRAS</sequence>
<evidence type="ECO:0000259" key="2">
    <source>
        <dbReference type="PROSITE" id="PS50076"/>
    </source>
</evidence>
<dbReference type="Pfam" id="PF00226">
    <property type="entry name" value="DnaJ"/>
    <property type="match status" value="1"/>
</dbReference>
<reference evidence="3" key="1">
    <citation type="journal article" date="2018" name="DNA Res.">
        <title>Multiple hybrid de novo genome assembly of finger millet, an orphan allotetraploid crop.</title>
        <authorList>
            <person name="Hatakeyama M."/>
            <person name="Aluri S."/>
            <person name="Balachadran M.T."/>
            <person name="Sivarajan S.R."/>
            <person name="Patrignani A."/>
            <person name="Gruter S."/>
            <person name="Poveda L."/>
            <person name="Shimizu-Inatsugi R."/>
            <person name="Baeten J."/>
            <person name="Francoijs K.J."/>
            <person name="Nataraja K.N."/>
            <person name="Reddy Y.A.N."/>
            <person name="Phadnis S."/>
            <person name="Ravikumar R.L."/>
            <person name="Schlapbach R."/>
            <person name="Sreeman S.M."/>
            <person name="Shimizu K.K."/>
        </authorList>
    </citation>
    <scope>NUCLEOTIDE SEQUENCE</scope>
</reference>
<dbReference type="SUPFAM" id="SSF46565">
    <property type="entry name" value="Chaperone J-domain"/>
    <property type="match status" value="1"/>
</dbReference>
<dbReference type="PANTHER" id="PTHR44743:SF9">
    <property type="entry name" value="OS06G0195800 PROTEIN"/>
    <property type="match status" value="1"/>
</dbReference>
<keyword evidence="4" id="KW-1185">Reference proteome</keyword>
<dbReference type="SMART" id="SM00271">
    <property type="entry name" value="DnaJ"/>
    <property type="match status" value="1"/>
</dbReference>
<feature type="region of interest" description="Disordered" evidence="1">
    <location>
        <begin position="154"/>
        <end position="213"/>
    </location>
</feature>
<dbReference type="EMBL" id="BQKI01000081">
    <property type="protein sequence ID" value="GJN29393.1"/>
    <property type="molecule type" value="Genomic_DNA"/>
</dbReference>
<dbReference type="PROSITE" id="PS50076">
    <property type="entry name" value="DNAJ_2"/>
    <property type="match status" value="1"/>
</dbReference>